<dbReference type="PROSITE" id="PS51519">
    <property type="entry name" value="RWP_RK"/>
    <property type="match status" value="1"/>
</dbReference>
<evidence type="ECO:0000313" key="7">
    <source>
        <dbReference type="EnsemblProtists" id="PYU1_T009740"/>
    </source>
</evidence>
<reference evidence="8" key="2">
    <citation type="submission" date="2010-04" db="EMBL/GenBank/DDBJ databases">
        <authorList>
            <person name="Buell R."/>
            <person name="Hamilton J."/>
            <person name="Hostetler J."/>
        </authorList>
    </citation>
    <scope>NUCLEOTIDE SEQUENCE [LARGE SCALE GENOMIC DNA]</scope>
    <source>
        <strain evidence="8">DAOM:BR144</strain>
    </source>
</reference>
<feature type="compositionally biased region" description="Polar residues" evidence="5">
    <location>
        <begin position="45"/>
        <end position="54"/>
    </location>
</feature>
<dbReference type="AlphaFoldDB" id="K3WXP2"/>
<feature type="region of interest" description="Disordered" evidence="5">
    <location>
        <begin position="40"/>
        <end position="99"/>
    </location>
</feature>
<dbReference type="EnsemblProtists" id="PYU1_T009740">
    <property type="protein sequence ID" value="PYU1_T009740"/>
    <property type="gene ID" value="PYU1_G009722"/>
</dbReference>
<dbReference type="EMBL" id="GL376615">
    <property type="status" value="NOT_ANNOTATED_CDS"/>
    <property type="molecule type" value="Genomic_DNA"/>
</dbReference>
<evidence type="ECO:0000256" key="5">
    <source>
        <dbReference type="SAM" id="MobiDB-lite"/>
    </source>
</evidence>
<keyword evidence="2" id="KW-0238">DNA-binding</keyword>
<dbReference type="Proteomes" id="UP000019132">
    <property type="component" value="Unassembled WGS sequence"/>
</dbReference>
<proteinExistence type="predicted"/>
<protein>
    <recommendedName>
        <fullName evidence="6">RWP-RK domain-containing protein</fullName>
    </recommendedName>
</protein>
<accession>K3WXP2</accession>
<keyword evidence="1" id="KW-0805">Transcription regulation</keyword>
<dbReference type="InterPro" id="IPR003035">
    <property type="entry name" value="RWP-RK_dom"/>
</dbReference>
<dbReference type="eggNOG" id="ENOG502RFC4">
    <property type="taxonomic scope" value="Eukaryota"/>
</dbReference>
<feature type="compositionally biased region" description="Polar residues" evidence="5">
    <location>
        <begin position="89"/>
        <end position="99"/>
    </location>
</feature>
<feature type="domain" description="RWP-RK" evidence="6">
    <location>
        <begin position="1"/>
        <end position="54"/>
    </location>
</feature>
<reference evidence="7" key="3">
    <citation type="submission" date="2015-02" db="UniProtKB">
        <authorList>
            <consortium name="EnsemblProtists"/>
        </authorList>
    </citation>
    <scope>IDENTIFICATION</scope>
    <source>
        <strain evidence="7">DAOM BR144</strain>
    </source>
</reference>
<evidence type="ECO:0000256" key="2">
    <source>
        <dbReference type="ARBA" id="ARBA00023125"/>
    </source>
</evidence>
<evidence type="ECO:0000259" key="6">
    <source>
        <dbReference type="PROSITE" id="PS51519"/>
    </source>
</evidence>
<keyword evidence="4" id="KW-0539">Nucleus</keyword>
<evidence type="ECO:0000256" key="1">
    <source>
        <dbReference type="ARBA" id="ARBA00023015"/>
    </source>
</evidence>
<dbReference type="VEuPathDB" id="FungiDB:PYU1_G009722"/>
<reference evidence="8" key="1">
    <citation type="journal article" date="2010" name="Genome Biol.">
        <title>Genome sequence of the necrotrophic plant pathogen Pythium ultimum reveals original pathogenicity mechanisms and effector repertoire.</title>
        <authorList>
            <person name="Levesque C.A."/>
            <person name="Brouwer H."/>
            <person name="Cano L."/>
            <person name="Hamilton J.P."/>
            <person name="Holt C."/>
            <person name="Huitema E."/>
            <person name="Raffaele S."/>
            <person name="Robideau G.P."/>
            <person name="Thines M."/>
            <person name="Win J."/>
            <person name="Zerillo M.M."/>
            <person name="Beakes G.W."/>
            <person name="Boore J.L."/>
            <person name="Busam D."/>
            <person name="Dumas B."/>
            <person name="Ferriera S."/>
            <person name="Fuerstenberg S.I."/>
            <person name="Gachon C.M."/>
            <person name="Gaulin E."/>
            <person name="Govers F."/>
            <person name="Grenville-Briggs L."/>
            <person name="Horner N."/>
            <person name="Hostetler J."/>
            <person name="Jiang R.H."/>
            <person name="Johnson J."/>
            <person name="Krajaejun T."/>
            <person name="Lin H."/>
            <person name="Meijer H.J."/>
            <person name="Moore B."/>
            <person name="Morris P."/>
            <person name="Phuntmart V."/>
            <person name="Puiu D."/>
            <person name="Shetty J."/>
            <person name="Stajich J.E."/>
            <person name="Tripathy S."/>
            <person name="Wawra S."/>
            <person name="van West P."/>
            <person name="Whitty B.R."/>
            <person name="Coutinho P.M."/>
            <person name="Henrissat B."/>
            <person name="Martin F."/>
            <person name="Thomas P.D."/>
            <person name="Tyler B.M."/>
            <person name="De Vries R.P."/>
            <person name="Kamoun S."/>
            <person name="Yandell M."/>
            <person name="Tisserat N."/>
            <person name="Buell C.R."/>
        </authorList>
    </citation>
    <scope>NUCLEOTIDE SEQUENCE</scope>
    <source>
        <strain evidence="8">DAOM:BR144</strain>
    </source>
</reference>
<dbReference type="InParanoid" id="K3WXP2"/>
<evidence type="ECO:0000256" key="4">
    <source>
        <dbReference type="ARBA" id="ARBA00023242"/>
    </source>
</evidence>
<sequence length="99" mass="11633">MQAAERLGICEAALKRICRRNHIKKWPYRHLQSIRRRMAHLEGQENATPSNAQCQEERTQDLPMKGKAKRRRSESPSYCLTRRNERNQSAENKATPKTM</sequence>
<dbReference type="STRING" id="431595.K3WXP2"/>
<organism evidence="7 8">
    <name type="scientific">Globisporangium ultimum (strain ATCC 200006 / CBS 805.95 / DAOM BR144)</name>
    <name type="common">Pythium ultimum</name>
    <dbReference type="NCBI Taxonomy" id="431595"/>
    <lineage>
        <taxon>Eukaryota</taxon>
        <taxon>Sar</taxon>
        <taxon>Stramenopiles</taxon>
        <taxon>Oomycota</taxon>
        <taxon>Peronosporomycetes</taxon>
        <taxon>Pythiales</taxon>
        <taxon>Pythiaceae</taxon>
        <taxon>Globisporangium</taxon>
    </lineage>
</organism>
<dbReference type="HOGENOM" id="CLU_2325419_0_0_1"/>
<evidence type="ECO:0000313" key="8">
    <source>
        <dbReference type="Proteomes" id="UP000019132"/>
    </source>
</evidence>
<keyword evidence="3" id="KW-0804">Transcription</keyword>
<evidence type="ECO:0000256" key="3">
    <source>
        <dbReference type="ARBA" id="ARBA00023163"/>
    </source>
</evidence>
<dbReference type="GO" id="GO:0003677">
    <property type="term" value="F:DNA binding"/>
    <property type="evidence" value="ECO:0007669"/>
    <property type="project" value="UniProtKB-KW"/>
</dbReference>
<dbReference type="Pfam" id="PF02042">
    <property type="entry name" value="RWP-RK"/>
    <property type="match status" value="1"/>
</dbReference>
<keyword evidence="8" id="KW-1185">Reference proteome</keyword>
<name>K3WXP2_GLOUD</name>